<dbReference type="RefSeq" id="XP_007332866.1">
    <property type="nucleotide sequence ID" value="XM_007332804.1"/>
</dbReference>
<accession>K5WM68</accession>
<dbReference type="OrthoDB" id="3260529at2759"/>
<gene>
    <name evidence="1" type="ORF">AGABI1DRAFT_131244</name>
</gene>
<dbReference type="InParanoid" id="K5WM68"/>
<proteinExistence type="predicted"/>
<dbReference type="KEGG" id="abp:AGABI1DRAFT131244"/>
<dbReference type="GeneID" id="18827395"/>
<dbReference type="AlphaFoldDB" id="K5WM68"/>
<dbReference type="HOGENOM" id="CLU_818788_0_0_1"/>
<reference evidence="2" key="1">
    <citation type="journal article" date="2012" name="Proc. Natl. Acad. Sci. U.S.A.">
        <title>Genome sequence of the button mushroom Agaricus bisporus reveals mechanisms governing adaptation to a humic-rich ecological niche.</title>
        <authorList>
            <person name="Morin E."/>
            <person name="Kohler A."/>
            <person name="Baker A.R."/>
            <person name="Foulongne-Oriol M."/>
            <person name="Lombard V."/>
            <person name="Nagy L.G."/>
            <person name="Ohm R.A."/>
            <person name="Patyshakuliyeva A."/>
            <person name="Brun A."/>
            <person name="Aerts A.L."/>
            <person name="Bailey A.M."/>
            <person name="Billette C."/>
            <person name="Coutinho P.M."/>
            <person name="Deakin G."/>
            <person name="Doddapaneni H."/>
            <person name="Floudas D."/>
            <person name="Grimwood J."/>
            <person name="Hilden K."/>
            <person name="Kuees U."/>
            <person name="LaButti K.M."/>
            <person name="Lapidus A."/>
            <person name="Lindquist E.A."/>
            <person name="Lucas S.M."/>
            <person name="Murat C."/>
            <person name="Riley R.W."/>
            <person name="Salamov A.A."/>
            <person name="Schmutz J."/>
            <person name="Subramanian V."/>
            <person name="Woesten H.A.B."/>
            <person name="Xu J."/>
            <person name="Eastwood D.C."/>
            <person name="Foster G.D."/>
            <person name="Sonnenberg A.S."/>
            <person name="Cullen D."/>
            <person name="de Vries R.P."/>
            <person name="Lundell T."/>
            <person name="Hibbett D.S."/>
            <person name="Henrissat B."/>
            <person name="Burton K.S."/>
            <person name="Kerrigan R.W."/>
            <person name="Challen M.P."/>
            <person name="Grigoriev I.V."/>
            <person name="Martin F."/>
        </authorList>
    </citation>
    <scope>NUCLEOTIDE SEQUENCE [LARGE SCALE GENOMIC DNA]</scope>
    <source>
        <strain evidence="2">JB137-S8 / ATCC MYA-4627 / FGSC 10392</strain>
    </source>
</reference>
<sequence length="339" mass="38341">MRILFEMANLPKDSCSPCQYTLRISPVCLTRHPRPRLNCAQTAASRISSRRQIALRDRNAFDDTMTANNFIYSEADFEDVKVTLSGSTTTSSFRLPSTTLISFSGRSGFQATSDPIAFDDDRLSPDDPHDLAHLKQPSEMDLRTAIDALLRQAFDSRHRKYGGKSSQVVYRIVSSGSAPRGIAKADAVVWSPIPSGFNYLIWGLPNAHVFCAESRRRHDSLATFVFEAKFQDKEAAVRQLVLIYVLHSTSAARWDLKATRFNGALLVGSNITLYSSKWTQKHVYTIIFDLWVFSNLLELFVFLCQLADNIHNRVREMGDELEKYEVGFTRRITDAVQEP</sequence>
<organism evidence="1 2">
    <name type="scientific">Agaricus bisporus var. burnettii (strain JB137-S8 / ATCC MYA-4627 / FGSC 10392)</name>
    <name type="common">White button mushroom</name>
    <dbReference type="NCBI Taxonomy" id="597362"/>
    <lineage>
        <taxon>Eukaryota</taxon>
        <taxon>Fungi</taxon>
        <taxon>Dikarya</taxon>
        <taxon>Basidiomycota</taxon>
        <taxon>Agaricomycotina</taxon>
        <taxon>Agaricomycetes</taxon>
        <taxon>Agaricomycetidae</taxon>
        <taxon>Agaricales</taxon>
        <taxon>Agaricineae</taxon>
        <taxon>Agaricaceae</taxon>
        <taxon>Agaricus</taxon>
    </lineage>
</organism>
<evidence type="ECO:0000313" key="1">
    <source>
        <dbReference type="EMBL" id="EKM76416.1"/>
    </source>
</evidence>
<dbReference type="Proteomes" id="UP000008493">
    <property type="component" value="Unassembled WGS sequence"/>
</dbReference>
<name>K5WM68_AGABU</name>
<protein>
    <submittedName>
        <fullName evidence="1">Uncharacterized protein</fullName>
    </submittedName>
</protein>
<keyword evidence="2" id="KW-1185">Reference proteome</keyword>
<evidence type="ECO:0000313" key="2">
    <source>
        <dbReference type="Proteomes" id="UP000008493"/>
    </source>
</evidence>
<dbReference type="EMBL" id="JH971402">
    <property type="protein sequence ID" value="EKM76416.1"/>
    <property type="molecule type" value="Genomic_DNA"/>
</dbReference>